<dbReference type="STRING" id="97972.A0A2V1CZ38"/>
<dbReference type="Proteomes" id="UP000244855">
    <property type="component" value="Unassembled WGS sequence"/>
</dbReference>
<feature type="domain" description="DUF7779" evidence="2">
    <location>
        <begin position="1"/>
        <end position="90"/>
    </location>
</feature>
<accession>A0A2V1CZ38</accession>
<dbReference type="Pfam" id="PF25000">
    <property type="entry name" value="DUF7779"/>
    <property type="match status" value="1"/>
</dbReference>
<evidence type="ECO:0000259" key="2">
    <source>
        <dbReference type="Pfam" id="PF25000"/>
    </source>
</evidence>
<evidence type="ECO:0000256" key="1">
    <source>
        <dbReference type="SAM" id="MobiDB-lite"/>
    </source>
</evidence>
<dbReference type="InterPro" id="IPR056681">
    <property type="entry name" value="DUF7779"/>
</dbReference>
<sequence>MSFYDRQGIPEALLRDHPEEETAQQDQDRRDSNYQVWEDEDSASQSSTSDDTFEDDVLTLRDYSFISVNADGATFEMHRLVQLATRKWLKVHDQLEQWKQRFVSNLCAAFPTGDYENWAVCQALFPHAKSAAAQRPEREDSLRGWASLLYKAAWYAWQIGNGVEAESMSLHSIRTRKKILGPVFFMGG</sequence>
<dbReference type="OrthoDB" id="20872at2759"/>
<evidence type="ECO:0000313" key="3">
    <source>
        <dbReference type="EMBL" id="PVH91022.1"/>
    </source>
</evidence>
<evidence type="ECO:0000313" key="4">
    <source>
        <dbReference type="Proteomes" id="UP000244855"/>
    </source>
</evidence>
<gene>
    <name evidence="3" type="ORF">DM02DRAFT_664418</name>
</gene>
<name>A0A2V1CZ38_9PLEO</name>
<proteinExistence type="predicted"/>
<dbReference type="AlphaFoldDB" id="A0A2V1CZ38"/>
<keyword evidence="4" id="KW-1185">Reference proteome</keyword>
<feature type="compositionally biased region" description="Basic and acidic residues" evidence="1">
    <location>
        <begin position="13"/>
        <end position="32"/>
    </location>
</feature>
<reference evidence="3 4" key="1">
    <citation type="journal article" date="2018" name="Sci. Rep.">
        <title>Comparative genomics provides insights into the lifestyle and reveals functional heterogeneity of dark septate endophytic fungi.</title>
        <authorList>
            <person name="Knapp D.G."/>
            <person name="Nemeth J.B."/>
            <person name="Barry K."/>
            <person name="Hainaut M."/>
            <person name="Henrissat B."/>
            <person name="Johnson J."/>
            <person name="Kuo A."/>
            <person name="Lim J.H.P."/>
            <person name="Lipzen A."/>
            <person name="Nolan M."/>
            <person name="Ohm R.A."/>
            <person name="Tamas L."/>
            <person name="Grigoriev I.V."/>
            <person name="Spatafora J.W."/>
            <person name="Nagy L.G."/>
            <person name="Kovacs G.M."/>
        </authorList>
    </citation>
    <scope>NUCLEOTIDE SEQUENCE [LARGE SCALE GENOMIC DNA]</scope>
    <source>
        <strain evidence="3 4">DSE2036</strain>
    </source>
</reference>
<organism evidence="3 4">
    <name type="scientific">Periconia macrospinosa</name>
    <dbReference type="NCBI Taxonomy" id="97972"/>
    <lineage>
        <taxon>Eukaryota</taxon>
        <taxon>Fungi</taxon>
        <taxon>Dikarya</taxon>
        <taxon>Ascomycota</taxon>
        <taxon>Pezizomycotina</taxon>
        <taxon>Dothideomycetes</taxon>
        <taxon>Pleosporomycetidae</taxon>
        <taxon>Pleosporales</taxon>
        <taxon>Massarineae</taxon>
        <taxon>Periconiaceae</taxon>
        <taxon>Periconia</taxon>
    </lineage>
</organism>
<feature type="region of interest" description="Disordered" evidence="1">
    <location>
        <begin position="1"/>
        <end position="51"/>
    </location>
</feature>
<dbReference type="EMBL" id="KZ805989">
    <property type="protein sequence ID" value="PVH91022.1"/>
    <property type="molecule type" value="Genomic_DNA"/>
</dbReference>
<protein>
    <recommendedName>
        <fullName evidence="2">DUF7779 domain-containing protein</fullName>
    </recommendedName>
</protein>